<evidence type="ECO:0000256" key="1">
    <source>
        <dbReference type="SAM" id="SignalP"/>
    </source>
</evidence>
<dbReference type="KEGG" id="xal:XALC_1910"/>
<dbReference type="Proteomes" id="UP000001890">
    <property type="component" value="Chromosome"/>
</dbReference>
<dbReference type="PATRIC" id="fig|29447.3.peg.1864"/>
<name>D2U9W5_XANAP</name>
<keyword evidence="3" id="KW-1185">Reference proteome</keyword>
<evidence type="ECO:0000313" key="2">
    <source>
        <dbReference type="EMBL" id="CBA16397.1"/>
    </source>
</evidence>
<proteinExistence type="predicted"/>
<keyword evidence="1" id="KW-0732">Signal</keyword>
<feature type="signal peptide" evidence="1">
    <location>
        <begin position="1"/>
        <end position="23"/>
    </location>
</feature>
<accession>D2U9W5</accession>
<dbReference type="AlphaFoldDB" id="D2U9W5"/>
<dbReference type="GeneID" id="57877211"/>
<evidence type="ECO:0000313" key="3">
    <source>
        <dbReference type="Proteomes" id="UP000001890"/>
    </source>
</evidence>
<dbReference type="OrthoDB" id="5997654at2"/>
<gene>
    <name evidence="2" type="ordered locus">XALc_1910</name>
</gene>
<reference evidence="2 3" key="1">
    <citation type="journal article" date="2009" name="BMC Genomics">
        <title>The complete genome sequence of Xanthomonas albilineans provides new insights into the reductive genome evolution of the xylem-limited Xanthomonadaceae.</title>
        <authorList>
            <person name="Pieretti I."/>
            <person name="Royer M."/>
            <person name="Barbe V."/>
            <person name="Carrere S."/>
            <person name="Koebnik R."/>
            <person name="Cociancich S."/>
            <person name="Couloux A."/>
            <person name="Darrasse A."/>
            <person name="Gouzy J."/>
            <person name="Jacques M.A."/>
            <person name="Lauber E."/>
            <person name="Manceau C."/>
            <person name="Mangenot S."/>
            <person name="Poussier S."/>
            <person name="Segurens B."/>
            <person name="Szurek B."/>
            <person name="Verdier V."/>
            <person name="Arlat M."/>
            <person name="Rott P."/>
        </authorList>
    </citation>
    <scope>NUCLEOTIDE SEQUENCE [LARGE SCALE GENOMIC DNA]</scope>
    <source>
        <strain evidence="3">GPE PC73 / CFBP 7063</strain>
    </source>
</reference>
<sequence length="224" mass="24346">MHHRFISLLGLLAFSMAVRQAHATGTDGAACTHALHQAFAASPNAAILPAPCRHIGPVALGMRKDEVLAALGQPDATRSDAKHPDTLRVMYLYPRDFKARLAQHPLPLQMLGFTSLTVSFRNDRVINVDIFVCLSVPLPFDLLGKPVGTHVDRILQAIGGSPQWNASRDYIQFSAMPLSLEVDPDTSAIVGLDIAANKDDLYNFGMFNLNLLKDPKSGLINGVR</sequence>
<feature type="chain" id="PRO_5003037963" evidence="1">
    <location>
        <begin position="24"/>
        <end position="224"/>
    </location>
</feature>
<organism evidence="2 3">
    <name type="scientific">Xanthomonas albilineans (strain GPE PC73 / CFBP 7063)</name>
    <dbReference type="NCBI Taxonomy" id="380358"/>
    <lineage>
        <taxon>Bacteria</taxon>
        <taxon>Pseudomonadati</taxon>
        <taxon>Pseudomonadota</taxon>
        <taxon>Gammaproteobacteria</taxon>
        <taxon>Lysobacterales</taxon>
        <taxon>Lysobacteraceae</taxon>
        <taxon>Xanthomonas</taxon>
    </lineage>
</organism>
<dbReference type="RefSeq" id="WP_012916397.1">
    <property type="nucleotide sequence ID" value="NC_013722.1"/>
</dbReference>
<dbReference type="EMBL" id="FP565176">
    <property type="protein sequence ID" value="CBA16397.1"/>
    <property type="molecule type" value="Genomic_DNA"/>
</dbReference>
<protein>
    <submittedName>
        <fullName evidence="2">Hypothetical secreted signal peptide protein</fullName>
    </submittedName>
</protein>